<dbReference type="AlphaFoldDB" id="A0A0E9UN26"/>
<sequence>MFYFTMIFLKNKCIFQVQHLYKGKLQITQITTGVKLHDRGN</sequence>
<dbReference type="EMBL" id="GBXM01041411">
    <property type="protein sequence ID" value="JAH67166.1"/>
    <property type="molecule type" value="Transcribed_RNA"/>
</dbReference>
<reference evidence="1" key="2">
    <citation type="journal article" date="2015" name="Fish Shellfish Immunol.">
        <title>Early steps in the European eel (Anguilla anguilla)-Vibrio vulnificus interaction in the gills: Role of the RtxA13 toxin.</title>
        <authorList>
            <person name="Callol A."/>
            <person name="Pajuelo D."/>
            <person name="Ebbesson L."/>
            <person name="Teles M."/>
            <person name="MacKenzie S."/>
            <person name="Amaro C."/>
        </authorList>
    </citation>
    <scope>NUCLEOTIDE SEQUENCE</scope>
</reference>
<name>A0A0E9UN26_ANGAN</name>
<reference evidence="1" key="1">
    <citation type="submission" date="2014-11" db="EMBL/GenBank/DDBJ databases">
        <authorList>
            <person name="Amaro Gonzalez C."/>
        </authorList>
    </citation>
    <scope>NUCLEOTIDE SEQUENCE</scope>
</reference>
<organism evidence="1">
    <name type="scientific">Anguilla anguilla</name>
    <name type="common">European freshwater eel</name>
    <name type="synonym">Muraena anguilla</name>
    <dbReference type="NCBI Taxonomy" id="7936"/>
    <lineage>
        <taxon>Eukaryota</taxon>
        <taxon>Metazoa</taxon>
        <taxon>Chordata</taxon>
        <taxon>Craniata</taxon>
        <taxon>Vertebrata</taxon>
        <taxon>Euteleostomi</taxon>
        <taxon>Actinopterygii</taxon>
        <taxon>Neopterygii</taxon>
        <taxon>Teleostei</taxon>
        <taxon>Anguilliformes</taxon>
        <taxon>Anguillidae</taxon>
        <taxon>Anguilla</taxon>
    </lineage>
</organism>
<evidence type="ECO:0000313" key="1">
    <source>
        <dbReference type="EMBL" id="JAH67166.1"/>
    </source>
</evidence>
<proteinExistence type="predicted"/>
<protein>
    <submittedName>
        <fullName evidence="1">Uncharacterized protein</fullName>
    </submittedName>
</protein>
<accession>A0A0E9UN26</accession>